<protein>
    <submittedName>
        <fullName evidence="1">Uncharacterized protein</fullName>
    </submittedName>
</protein>
<dbReference type="InterPro" id="IPR029052">
    <property type="entry name" value="Metallo-depent_PP-like"/>
</dbReference>
<dbReference type="RefSeq" id="WP_090718352.1">
    <property type="nucleotide sequence ID" value="NZ_CAESAP020000194.1"/>
</dbReference>
<gene>
    <name evidence="1" type="ORF">BAZSYMA_ACONTIG00411_1</name>
</gene>
<evidence type="ECO:0000313" key="1">
    <source>
        <dbReference type="EMBL" id="SEI04348.1"/>
    </source>
</evidence>
<dbReference type="OrthoDB" id="9807890at2"/>
<proteinExistence type="predicted"/>
<organism evidence="1 2">
    <name type="scientific">Bathymodiolus azoricus thioautotrophic gill symbiont</name>
    <dbReference type="NCBI Taxonomy" id="235205"/>
    <lineage>
        <taxon>Bacteria</taxon>
        <taxon>Pseudomonadati</taxon>
        <taxon>Pseudomonadota</taxon>
        <taxon>Gammaproteobacteria</taxon>
        <taxon>sulfur-oxidizing symbionts</taxon>
    </lineage>
</organism>
<dbReference type="Proteomes" id="UP000198988">
    <property type="component" value="Unassembled WGS sequence"/>
</dbReference>
<sequence>MEVFITRGKDSIKTLRYLRTNNIKSVLSNYEDKIIRYLQHQLTNNVGMKQANIAKLTQQKYSKHLSQD</sequence>
<dbReference type="EMBL" id="CDSC02000484">
    <property type="protein sequence ID" value="SEI04348.1"/>
    <property type="molecule type" value="Genomic_DNA"/>
</dbReference>
<name>A0A1H6MZG9_9GAMM</name>
<dbReference type="Gene3D" id="3.60.21.10">
    <property type="match status" value="1"/>
</dbReference>
<accession>A0A1H6MZG9</accession>
<reference evidence="2" key="1">
    <citation type="submission" date="2016-06" db="EMBL/GenBank/DDBJ databases">
        <authorList>
            <person name="Petersen J."/>
            <person name="Sayavedra L."/>
        </authorList>
    </citation>
    <scope>NUCLEOTIDE SEQUENCE [LARGE SCALE GENOMIC DNA]</scope>
    <source>
        <strain evidence="2">BazSymA</strain>
    </source>
</reference>
<dbReference type="AlphaFoldDB" id="A0A1H6MZG9"/>
<evidence type="ECO:0000313" key="2">
    <source>
        <dbReference type="Proteomes" id="UP000198988"/>
    </source>
</evidence>